<dbReference type="Proteomes" id="UP001234297">
    <property type="component" value="Chromosome 1"/>
</dbReference>
<accession>A0ACC2MXU9</accession>
<sequence length="106" mass="12339">MALVMEIRMESRLMEAFRRQYKEIYAEKKESNWLVKKKGEKGQKGGVMGHVPSVRIQALFCVDTCDQLRHRRHKDSLCAVSGVRVEHPSTKGRFKLTPPLHMDSYH</sequence>
<proteinExistence type="predicted"/>
<evidence type="ECO:0000313" key="2">
    <source>
        <dbReference type="Proteomes" id="UP001234297"/>
    </source>
</evidence>
<reference evidence="1 2" key="1">
    <citation type="journal article" date="2022" name="Hortic Res">
        <title>A haplotype resolved chromosomal level avocado genome allows analysis of novel avocado genes.</title>
        <authorList>
            <person name="Nath O."/>
            <person name="Fletcher S.J."/>
            <person name="Hayward A."/>
            <person name="Shaw L.M."/>
            <person name="Masouleh A.K."/>
            <person name="Furtado A."/>
            <person name="Henry R.J."/>
            <person name="Mitter N."/>
        </authorList>
    </citation>
    <scope>NUCLEOTIDE SEQUENCE [LARGE SCALE GENOMIC DNA]</scope>
    <source>
        <strain evidence="2">cv. Hass</strain>
    </source>
</reference>
<organism evidence="1 2">
    <name type="scientific">Persea americana</name>
    <name type="common">Avocado</name>
    <dbReference type="NCBI Taxonomy" id="3435"/>
    <lineage>
        <taxon>Eukaryota</taxon>
        <taxon>Viridiplantae</taxon>
        <taxon>Streptophyta</taxon>
        <taxon>Embryophyta</taxon>
        <taxon>Tracheophyta</taxon>
        <taxon>Spermatophyta</taxon>
        <taxon>Magnoliopsida</taxon>
        <taxon>Magnoliidae</taxon>
        <taxon>Laurales</taxon>
        <taxon>Lauraceae</taxon>
        <taxon>Persea</taxon>
    </lineage>
</organism>
<dbReference type="EMBL" id="CM056809">
    <property type="protein sequence ID" value="KAJ8650226.1"/>
    <property type="molecule type" value="Genomic_DNA"/>
</dbReference>
<evidence type="ECO:0000313" key="1">
    <source>
        <dbReference type="EMBL" id="KAJ8650226.1"/>
    </source>
</evidence>
<protein>
    <submittedName>
        <fullName evidence="1">Uncharacterized protein</fullName>
    </submittedName>
</protein>
<comment type="caution">
    <text evidence="1">The sequence shown here is derived from an EMBL/GenBank/DDBJ whole genome shotgun (WGS) entry which is preliminary data.</text>
</comment>
<name>A0ACC2MXU9_PERAE</name>
<keyword evidence="2" id="KW-1185">Reference proteome</keyword>
<gene>
    <name evidence="1" type="ORF">MRB53_003249</name>
</gene>